<organism evidence="3 4">
    <name type="scientific">Parapedobacter composti</name>
    <dbReference type="NCBI Taxonomy" id="623281"/>
    <lineage>
        <taxon>Bacteria</taxon>
        <taxon>Pseudomonadati</taxon>
        <taxon>Bacteroidota</taxon>
        <taxon>Sphingobacteriia</taxon>
        <taxon>Sphingobacteriales</taxon>
        <taxon>Sphingobacteriaceae</taxon>
        <taxon>Parapedobacter</taxon>
    </lineage>
</organism>
<proteinExistence type="predicted"/>
<dbReference type="InterPro" id="IPR029044">
    <property type="entry name" value="Nucleotide-diphossugar_trans"/>
</dbReference>
<sequence>MPNCEYLYDIHRLAQKSGMNISIIIPVFNRPLEVRSLLESLVHQTDAAIEVVIVEDGSQDTCEQEVNVYRDRLNIKYVYKDNSGPGLTRNVGCRMATGDYLIFLDSDCILPPQYVAAVRQRLAARYTDAFGGPDQARDDFTPLQKAINYSMTSFFTTGGIRGGSEKLGKFQPRSFNMGFSREVFAKTGGFSPMRFGEDIDMSLRIAKAGFRTQLIKDAYVYHRRRTNLQRFFRQVFNSGVARINLYKRHPQSLKVVHTAPAVFTVGVVVLLVLALLVSPYFLLPIFTHAAFIFFDACLKTGNPWVGLLAILTSYVQLIGYGVGFLYAGFTRLVLKRGEFASFEKSFYD</sequence>
<evidence type="ECO:0000313" key="4">
    <source>
        <dbReference type="Proteomes" id="UP000199577"/>
    </source>
</evidence>
<feature type="transmembrane region" description="Helical" evidence="1">
    <location>
        <begin position="255"/>
        <end position="275"/>
    </location>
</feature>
<dbReference type="SUPFAM" id="SSF53448">
    <property type="entry name" value="Nucleotide-diphospho-sugar transferases"/>
    <property type="match status" value="1"/>
</dbReference>
<keyword evidence="3" id="KW-0808">Transferase</keyword>
<dbReference type="STRING" id="623281.SAMN05421747_12358"/>
<dbReference type="AlphaFoldDB" id="A0A1I1LRX4"/>
<name>A0A1I1LRX4_9SPHI</name>
<feature type="transmembrane region" description="Helical" evidence="1">
    <location>
        <begin position="305"/>
        <end position="329"/>
    </location>
</feature>
<accession>A0A1I1LRX4</accession>
<feature type="domain" description="Glycosyltransferase 2-like" evidence="2">
    <location>
        <begin position="22"/>
        <end position="185"/>
    </location>
</feature>
<keyword evidence="1" id="KW-0472">Membrane</keyword>
<dbReference type="GO" id="GO:0016740">
    <property type="term" value="F:transferase activity"/>
    <property type="evidence" value="ECO:0007669"/>
    <property type="project" value="UniProtKB-KW"/>
</dbReference>
<reference evidence="3 4" key="1">
    <citation type="submission" date="2016-10" db="EMBL/GenBank/DDBJ databases">
        <authorList>
            <person name="de Groot N.N."/>
        </authorList>
    </citation>
    <scope>NUCLEOTIDE SEQUENCE [LARGE SCALE GENOMIC DNA]</scope>
    <source>
        <strain evidence="3 4">DSM 22900</strain>
    </source>
</reference>
<gene>
    <name evidence="3" type="ORF">SAMN05421747_12358</name>
</gene>
<dbReference type="InterPro" id="IPR001173">
    <property type="entry name" value="Glyco_trans_2-like"/>
</dbReference>
<dbReference type="PANTHER" id="PTHR43646">
    <property type="entry name" value="GLYCOSYLTRANSFERASE"/>
    <property type="match status" value="1"/>
</dbReference>
<evidence type="ECO:0000313" key="3">
    <source>
        <dbReference type="EMBL" id="SFC75894.1"/>
    </source>
</evidence>
<protein>
    <submittedName>
        <fullName evidence="3">Glycosyltransferase, catalytic subunit of cellulose synthase and poly-beta-1,6-N-acetylglucosamine synthase</fullName>
    </submittedName>
</protein>
<dbReference type="EMBL" id="FOLL01000023">
    <property type="protein sequence ID" value="SFC75894.1"/>
    <property type="molecule type" value="Genomic_DNA"/>
</dbReference>
<dbReference type="Pfam" id="PF00535">
    <property type="entry name" value="Glycos_transf_2"/>
    <property type="match status" value="1"/>
</dbReference>
<keyword evidence="1" id="KW-1133">Transmembrane helix</keyword>
<keyword evidence="4" id="KW-1185">Reference proteome</keyword>
<dbReference type="PANTHER" id="PTHR43646:SF6">
    <property type="entry name" value="PRE-MYCOFACTOCIN GLYCOSYLTRANSFERASE"/>
    <property type="match status" value="1"/>
</dbReference>
<evidence type="ECO:0000256" key="1">
    <source>
        <dbReference type="SAM" id="Phobius"/>
    </source>
</evidence>
<dbReference type="Gene3D" id="3.90.550.10">
    <property type="entry name" value="Spore Coat Polysaccharide Biosynthesis Protein SpsA, Chain A"/>
    <property type="match status" value="1"/>
</dbReference>
<dbReference type="Proteomes" id="UP000199577">
    <property type="component" value="Unassembled WGS sequence"/>
</dbReference>
<keyword evidence="1" id="KW-0812">Transmembrane</keyword>
<evidence type="ECO:0000259" key="2">
    <source>
        <dbReference type="Pfam" id="PF00535"/>
    </source>
</evidence>